<keyword evidence="3" id="KW-0645">Protease</keyword>
<sequence length="246" mass="28480">MVLQTSQNGGPKIHEKEPLSSLESEFAYDRMKDKSNKLLANYSEYRKVAGDGSCFYRSFIYSYLELLVKVPHEEELRLIGTLEPLLEKFQRLDLPGSYYHGHDAFVNFILKCMDRKQTLSVSDYEDWLFQESQNDQLFANIISYLRLVTAIQICTEVEKFRHVIPELDPSYPEGWCRQEVIPMHKDAFEVHVVALTDVLQVPLRIVNVDISRIAEPNTHIFESSDAAPSVPCVTLLYRPGHYDIIY</sequence>
<dbReference type="AlphaFoldDB" id="A0AAD8QYQ7"/>
<dbReference type="Proteomes" id="UP001231189">
    <property type="component" value="Unassembled WGS sequence"/>
</dbReference>
<dbReference type="PANTHER" id="PTHR12931:SF22">
    <property type="entry name" value="UBIQUITINYL HYDROLASE 1"/>
    <property type="match status" value="1"/>
</dbReference>
<name>A0AAD8QYQ7_LOLMU</name>
<dbReference type="Pfam" id="PF10275">
    <property type="entry name" value="Peptidase_C65"/>
    <property type="match status" value="1"/>
</dbReference>
<comment type="catalytic activity">
    <reaction evidence="1">
        <text>Thiol-dependent hydrolysis of ester, thioester, amide, peptide and isopeptide bonds formed by the C-terminal Gly of ubiquitin (a 76-residue protein attached to proteins as an intracellular targeting signal).</text>
        <dbReference type="EC" id="3.4.19.12"/>
    </reaction>
</comment>
<protein>
    <recommendedName>
        <fullName evidence="2">ubiquitinyl hydrolase 1</fullName>
        <ecNumber evidence="2">3.4.19.12</ecNumber>
    </recommendedName>
</protein>
<dbReference type="CDD" id="cd22749">
    <property type="entry name" value="Otubain_C65"/>
    <property type="match status" value="1"/>
</dbReference>
<dbReference type="InterPro" id="IPR042467">
    <property type="entry name" value="Peptidase_C65_otubain_sub2"/>
</dbReference>
<dbReference type="InterPro" id="IPR042468">
    <property type="entry name" value="Peptidase_C65_otubain_sub1"/>
</dbReference>
<dbReference type="InterPro" id="IPR038765">
    <property type="entry name" value="Papain-like_cys_pep_sf"/>
</dbReference>
<evidence type="ECO:0000313" key="9">
    <source>
        <dbReference type="Proteomes" id="UP001231189"/>
    </source>
</evidence>
<dbReference type="InterPro" id="IPR019400">
    <property type="entry name" value="Peptidase_C65_otubain"/>
</dbReference>
<comment type="caution">
    <text evidence="8">The sequence shown here is derived from an EMBL/GenBank/DDBJ whole genome shotgun (WGS) entry which is preliminary data.</text>
</comment>
<evidence type="ECO:0000256" key="1">
    <source>
        <dbReference type="ARBA" id="ARBA00000707"/>
    </source>
</evidence>
<dbReference type="GO" id="GO:0043130">
    <property type="term" value="F:ubiquitin binding"/>
    <property type="evidence" value="ECO:0007669"/>
    <property type="project" value="TreeGrafter"/>
</dbReference>
<keyword evidence="9" id="KW-1185">Reference proteome</keyword>
<gene>
    <name evidence="8" type="ORF">QYE76_034215</name>
</gene>
<evidence type="ECO:0000256" key="4">
    <source>
        <dbReference type="ARBA" id="ARBA00022786"/>
    </source>
</evidence>
<reference evidence="8" key="1">
    <citation type="submission" date="2023-07" db="EMBL/GenBank/DDBJ databases">
        <title>A chromosome-level genome assembly of Lolium multiflorum.</title>
        <authorList>
            <person name="Chen Y."/>
            <person name="Copetti D."/>
            <person name="Kolliker R."/>
            <person name="Studer B."/>
        </authorList>
    </citation>
    <scope>NUCLEOTIDE SEQUENCE</scope>
    <source>
        <strain evidence="8">02402/16</strain>
        <tissue evidence="8">Leaf</tissue>
    </source>
</reference>
<dbReference type="EC" id="3.4.19.12" evidence="2"/>
<dbReference type="Gene3D" id="3.30.200.60">
    <property type="entry name" value="Peptidase C65 Otubain, subdomain 1"/>
    <property type="match status" value="1"/>
</dbReference>
<dbReference type="PANTHER" id="PTHR12931">
    <property type="entry name" value="UBIQUITIN THIOLESTERASE PROTEIN OTUB"/>
    <property type="match status" value="1"/>
</dbReference>
<dbReference type="EMBL" id="JAUUTY010000007">
    <property type="protein sequence ID" value="KAK1610542.1"/>
    <property type="molecule type" value="Genomic_DNA"/>
</dbReference>
<accession>A0AAD8QYQ7</accession>
<proteinExistence type="predicted"/>
<dbReference type="GO" id="GO:0005634">
    <property type="term" value="C:nucleus"/>
    <property type="evidence" value="ECO:0007669"/>
    <property type="project" value="TreeGrafter"/>
</dbReference>
<organism evidence="8 9">
    <name type="scientific">Lolium multiflorum</name>
    <name type="common">Italian ryegrass</name>
    <name type="synonym">Lolium perenne subsp. multiflorum</name>
    <dbReference type="NCBI Taxonomy" id="4521"/>
    <lineage>
        <taxon>Eukaryota</taxon>
        <taxon>Viridiplantae</taxon>
        <taxon>Streptophyta</taxon>
        <taxon>Embryophyta</taxon>
        <taxon>Tracheophyta</taxon>
        <taxon>Spermatophyta</taxon>
        <taxon>Magnoliopsida</taxon>
        <taxon>Liliopsida</taxon>
        <taxon>Poales</taxon>
        <taxon>Poaceae</taxon>
        <taxon>BOP clade</taxon>
        <taxon>Pooideae</taxon>
        <taxon>Poodae</taxon>
        <taxon>Poeae</taxon>
        <taxon>Poeae Chloroplast Group 2 (Poeae type)</taxon>
        <taxon>Loliodinae</taxon>
        <taxon>Loliinae</taxon>
        <taxon>Lolium</taxon>
    </lineage>
</organism>
<keyword evidence="6" id="KW-0788">Thiol protease</keyword>
<dbReference type="SUPFAM" id="SSF54001">
    <property type="entry name" value="Cysteine proteinases"/>
    <property type="match status" value="1"/>
</dbReference>
<evidence type="ECO:0000256" key="2">
    <source>
        <dbReference type="ARBA" id="ARBA00012759"/>
    </source>
</evidence>
<evidence type="ECO:0000259" key="7">
    <source>
        <dbReference type="PROSITE" id="PS50802"/>
    </source>
</evidence>
<dbReference type="InterPro" id="IPR003323">
    <property type="entry name" value="OTU_dom"/>
</dbReference>
<keyword evidence="5" id="KW-0378">Hydrolase</keyword>
<evidence type="ECO:0000256" key="5">
    <source>
        <dbReference type="ARBA" id="ARBA00022801"/>
    </source>
</evidence>
<evidence type="ECO:0000256" key="3">
    <source>
        <dbReference type="ARBA" id="ARBA00022670"/>
    </source>
</evidence>
<dbReference type="Gene3D" id="1.20.1300.20">
    <property type="entry name" value="Peptidase C65 Otubain, subdomain 2"/>
    <property type="match status" value="1"/>
</dbReference>
<dbReference type="GO" id="GO:0071108">
    <property type="term" value="P:protein K48-linked deubiquitination"/>
    <property type="evidence" value="ECO:0007669"/>
    <property type="project" value="TreeGrafter"/>
</dbReference>
<evidence type="ECO:0000256" key="6">
    <source>
        <dbReference type="ARBA" id="ARBA00022807"/>
    </source>
</evidence>
<evidence type="ECO:0000313" key="8">
    <source>
        <dbReference type="EMBL" id="KAK1610542.1"/>
    </source>
</evidence>
<feature type="domain" description="OTU" evidence="7">
    <location>
        <begin position="43"/>
        <end position="246"/>
    </location>
</feature>
<dbReference type="PROSITE" id="PS50802">
    <property type="entry name" value="OTU"/>
    <property type="match status" value="1"/>
</dbReference>
<dbReference type="GO" id="GO:0004843">
    <property type="term" value="F:cysteine-type deubiquitinase activity"/>
    <property type="evidence" value="ECO:0007669"/>
    <property type="project" value="UniProtKB-EC"/>
</dbReference>
<keyword evidence="4" id="KW-0833">Ubl conjugation pathway</keyword>
<dbReference type="GO" id="GO:0006508">
    <property type="term" value="P:proteolysis"/>
    <property type="evidence" value="ECO:0007669"/>
    <property type="project" value="UniProtKB-KW"/>
</dbReference>